<feature type="transmembrane region" description="Helical" evidence="1">
    <location>
        <begin position="88"/>
        <end position="109"/>
    </location>
</feature>
<evidence type="ECO:0000313" key="2">
    <source>
        <dbReference type="EMBL" id="RZM83396.1"/>
    </source>
</evidence>
<reference evidence="2 3" key="1">
    <citation type="submission" date="2018-01" db="EMBL/GenBank/DDBJ databases">
        <title>Co-occurrence of chitin degradation, pigmentation and bioactivity in marine Pseudoalteromonas.</title>
        <authorList>
            <person name="Paulsen S."/>
            <person name="Gram L."/>
            <person name="Machado H."/>
        </authorList>
    </citation>
    <scope>NUCLEOTIDE SEQUENCE [LARGE SCALE GENOMIC DNA]</scope>
    <source>
        <strain evidence="2 3">S1946</strain>
    </source>
</reference>
<keyword evidence="1" id="KW-1133">Transmembrane helix</keyword>
<accession>A0A4Q7EJS6</accession>
<feature type="transmembrane region" description="Helical" evidence="1">
    <location>
        <begin position="115"/>
        <end position="136"/>
    </location>
</feature>
<evidence type="ECO:0000256" key="1">
    <source>
        <dbReference type="SAM" id="Phobius"/>
    </source>
</evidence>
<keyword evidence="1" id="KW-0812">Transmembrane</keyword>
<protein>
    <recommendedName>
        <fullName evidence="4">DUF3995 domain-containing protein</fullName>
    </recommendedName>
</protein>
<dbReference type="EMBL" id="PPUZ01000018">
    <property type="protein sequence ID" value="RZM83396.1"/>
    <property type="molecule type" value="Genomic_DNA"/>
</dbReference>
<proteinExistence type="predicted"/>
<evidence type="ECO:0000313" key="3">
    <source>
        <dbReference type="Proteomes" id="UP000292345"/>
    </source>
</evidence>
<dbReference type="RefSeq" id="WP_125717454.1">
    <property type="nucleotide sequence ID" value="NZ_PPUZ01000018.1"/>
</dbReference>
<evidence type="ECO:0008006" key="4">
    <source>
        <dbReference type="Google" id="ProtNLM"/>
    </source>
</evidence>
<gene>
    <name evidence="2" type="ORF">C3B51_07165</name>
</gene>
<dbReference type="AlphaFoldDB" id="A0A4Q7EJS6"/>
<sequence length="146" mass="15942">MSRGYGIALLLLATCAAFLVAAAHLSCIYFGPQCYAAQMAPSFVVESARAGTLLAPLLTVVVSAIFIMLGCYALSAAQFIRRLPFLRVGIYSISVVCIVRGVLPIQLFFRHPEKISEPVLIAGIAWLVVGLCYWFGYRAVEKHCIR</sequence>
<name>A0A4Q7EJS6_9GAMM</name>
<comment type="caution">
    <text evidence="2">The sequence shown here is derived from an EMBL/GenBank/DDBJ whole genome shotgun (WGS) entry which is preliminary data.</text>
</comment>
<organism evidence="2 3">
    <name type="scientific">Pseudoalteromonas rubra</name>
    <dbReference type="NCBI Taxonomy" id="43658"/>
    <lineage>
        <taxon>Bacteria</taxon>
        <taxon>Pseudomonadati</taxon>
        <taxon>Pseudomonadota</taxon>
        <taxon>Gammaproteobacteria</taxon>
        <taxon>Alteromonadales</taxon>
        <taxon>Pseudoalteromonadaceae</taxon>
        <taxon>Pseudoalteromonas</taxon>
    </lineage>
</organism>
<dbReference type="Proteomes" id="UP000292345">
    <property type="component" value="Unassembled WGS sequence"/>
</dbReference>
<feature type="transmembrane region" description="Helical" evidence="1">
    <location>
        <begin position="52"/>
        <end position="76"/>
    </location>
</feature>
<keyword evidence="1" id="KW-0472">Membrane</keyword>